<evidence type="ECO:0008006" key="2">
    <source>
        <dbReference type="Google" id="ProtNLM"/>
    </source>
</evidence>
<reference evidence="1" key="1">
    <citation type="submission" date="2020-01" db="EMBL/GenBank/DDBJ databases">
        <authorList>
            <person name="Meier V. D."/>
            <person name="Meier V D."/>
        </authorList>
    </citation>
    <scope>NUCLEOTIDE SEQUENCE</scope>
    <source>
        <strain evidence="1">HLG_WM_MAG_05</strain>
    </source>
</reference>
<sequence>MIKYKVNPKYEEEFTDFLKKIKTIFIKNNQSIHKARNELKIIKHHNITTVVKAFKIPNIINQFAYAYLRGSKAKKSYYNSMKLIELGIQTPEPIGYIEFYEKDLLKESFFISLHQPYNFLIREPLYEANFSDRENIIKQFSEFTFNLHQKNIFHKDYSAGNTLVIPQNNGQYHFSIVDINRMQFKAIDLNLAMQNFNKLWADEATLTIIATAYAKVAKVDESKALKLIIEHDKKLKTFVERRRAIKAFFKGTKKPKGENK</sequence>
<gene>
    <name evidence="1" type="ORF">HELGO_WM13589</name>
</gene>
<dbReference type="SUPFAM" id="SSF56112">
    <property type="entry name" value="Protein kinase-like (PK-like)"/>
    <property type="match status" value="1"/>
</dbReference>
<proteinExistence type="predicted"/>
<dbReference type="Gene3D" id="1.10.510.10">
    <property type="entry name" value="Transferase(Phosphotransferase) domain 1"/>
    <property type="match status" value="1"/>
</dbReference>
<dbReference type="EMBL" id="CACVAU010000029">
    <property type="protein sequence ID" value="CAA6808556.1"/>
    <property type="molecule type" value="Genomic_DNA"/>
</dbReference>
<evidence type="ECO:0000313" key="1">
    <source>
        <dbReference type="EMBL" id="CAA6808556.1"/>
    </source>
</evidence>
<dbReference type="AlphaFoldDB" id="A0A6S6SVD1"/>
<accession>A0A6S6SVD1</accession>
<dbReference type="InterPro" id="IPR011009">
    <property type="entry name" value="Kinase-like_dom_sf"/>
</dbReference>
<protein>
    <recommendedName>
        <fullName evidence="2">Protein kinase domain-containing protein</fullName>
    </recommendedName>
</protein>
<name>A0A6S6SVD1_9BACT</name>
<organism evidence="1">
    <name type="scientific">uncultured Sulfurovum sp</name>
    <dbReference type="NCBI Taxonomy" id="269237"/>
    <lineage>
        <taxon>Bacteria</taxon>
        <taxon>Pseudomonadati</taxon>
        <taxon>Campylobacterota</taxon>
        <taxon>Epsilonproteobacteria</taxon>
        <taxon>Campylobacterales</taxon>
        <taxon>Sulfurovaceae</taxon>
        <taxon>Sulfurovum</taxon>
        <taxon>environmental samples</taxon>
    </lineage>
</organism>